<dbReference type="GO" id="GO:0016740">
    <property type="term" value="F:transferase activity"/>
    <property type="evidence" value="ECO:0007669"/>
    <property type="project" value="UniProtKB-KW"/>
</dbReference>
<dbReference type="AlphaFoldDB" id="A0A6L6L5X3"/>
<accession>A0A6L6L5X3</accession>
<evidence type="ECO:0000313" key="2">
    <source>
        <dbReference type="EMBL" id="MTR85346.1"/>
    </source>
</evidence>
<dbReference type="Pfam" id="PF13524">
    <property type="entry name" value="Glyco_trans_1_2"/>
    <property type="match status" value="1"/>
</dbReference>
<dbReference type="EMBL" id="WNAJ01000010">
    <property type="protein sequence ID" value="MTR85346.1"/>
    <property type="molecule type" value="Genomic_DNA"/>
</dbReference>
<gene>
    <name evidence="2" type="ORF">GMD50_09780</name>
</gene>
<keyword evidence="2" id="KW-0808">Transferase</keyword>
<dbReference type="InterPro" id="IPR055259">
    <property type="entry name" value="YkvP/CgeB_Glyco_trans-like"/>
</dbReference>
<proteinExistence type="predicted"/>
<comment type="caution">
    <text evidence="2">The sequence shown here is derived from an EMBL/GenBank/DDBJ whole genome shotgun (WGS) entry which is preliminary data.</text>
</comment>
<name>A0A6L6L5X3_9FIRM</name>
<evidence type="ECO:0000313" key="3">
    <source>
        <dbReference type="Proteomes" id="UP000478483"/>
    </source>
</evidence>
<reference evidence="2 3" key="1">
    <citation type="journal article" date="2019" name="Nat. Med.">
        <title>A library of human gut bacterial isolates paired with longitudinal multiomics data enables mechanistic microbiome research.</title>
        <authorList>
            <person name="Poyet M."/>
            <person name="Groussin M."/>
            <person name="Gibbons S.M."/>
            <person name="Avila-Pacheco J."/>
            <person name="Jiang X."/>
            <person name="Kearney S.M."/>
            <person name="Perrotta A.R."/>
            <person name="Berdy B."/>
            <person name="Zhao S."/>
            <person name="Lieberman T.D."/>
            <person name="Swanson P.K."/>
            <person name="Smith M."/>
            <person name="Roesemann S."/>
            <person name="Alexander J.E."/>
            <person name="Rich S.A."/>
            <person name="Livny J."/>
            <person name="Vlamakis H."/>
            <person name="Clish C."/>
            <person name="Bullock K."/>
            <person name="Deik A."/>
            <person name="Scott J."/>
            <person name="Pierce K.A."/>
            <person name="Xavier R.J."/>
            <person name="Alm E.J."/>
        </authorList>
    </citation>
    <scope>NUCLEOTIDE SEQUENCE [LARGE SCALE GENOMIC DNA]</scope>
    <source>
        <strain evidence="2 3">BIOML-A1</strain>
    </source>
</reference>
<organism evidence="2 3">
    <name type="scientific">Roseburia intestinalis</name>
    <dbReference type="NCBI Taxonomy" id="166486"/>
    <lineage>
        <taxon>Bacteria</taxon>
        <taxon>Bacillati</taxon>
        <taxon>Bacillota</taxon>
        <taxon>Clostridia</taxon>
        <taxon>Lachnospirales</taxon>
        <taxon>Lachnospiraceae</taxon>
        <taxon>Roseburia</taxon>
    </lineage>
</organism>
<dbReference type="Proteomes" id="UP000478483">
    <property type="component" value="Unassembled WGS sequence"/>
</dbReference>
<sequence length="392" mass="46124">MNILYLDWPCFGYIDILFTFEHTLKHNVTRFFHEDYQQRESKAFMDAFDKVYETRHFDFCFSYNFYPALAECCHRHNLKYISIVYDSPFVMLYSYTITYPTNYVFIFDSQLYLELKKGGIDTVYYTVLPVNSTVIDVMLKKPYDKKRTLCDISFVGTLYNEENSHNFFDRLYQKLDGYTKGYLDAIMESQLKVSGYYFIEELLTDPVIQKLYQAEPYVPSRDGAETLSNIYANYYIGRKLTSMERIRLLSVLGETKHNVKMFTLNKDVSLPGVTNMGVADYYSEMPLIFHNSKINLNITLRSIKSGIPLRCMDIMGAGGFLLTNFQADLLDYFVPDEDFVYYEDESDMIKKADYYLEHDEKRKQIAENGHRKAAENHSYEKCLTDIFSVVFN</sequence>
<feature type="domain" description="Spore protein YkvP/CgeB glycosyl transferase-like" evidence="1">
    <location>
        <begin position="281"/>
        <end position="386"/>
    </location>
</feature>
<evidence type="ECO:0000259" key="1">
    <source>
        <dbReference type="Pfam" id="PF13524"/>
    </source>
</evidence>
<protein>
    <submittedName>
        <fullName evidence="2">Glycosyltransferase</fullName>
    </submittedName>
</protein>
<dbReference type="Gene3D" id="3.40.50.2000">
    <property type="entry name" value="Glycogen Phosphorylase B"/>
    <property type="match status" value="1"/>
</dbReference>
<dbReference type="RefSeq" id="WP_118412944.1">
    <property type="nucleotide sequence ID" value="NZ_QRPI01000011.1"/>
</dbReference>